<dbReference type="Proteomes" id="UP000246267">
    <property type="component" value="Segment"/>
</dbReference>
<dbReference type="RefSeq" id="YP_009800935.1">
    <property type="nucleotide sequence ID" value="NC_047961.1"/>
</dbReference>
<dbReference type="GeneID" id="54991441"/>
<proteinExistence type="predicted"/>
<evidence type="ECO:0000313" key="2">
    <source>
        <dbReference type="EMBL" id="AWD92365.1"/>
    </source>
</evidence>
<evidence type="ECO:0000256" key="1">
    <source>
        <dbReference type="SAM" id="Phobius"/>
    </source>
</evidence>
<feature type="transmembrane region" description="Helical" evidence="1">
    <location>
        <begin position="28"/>
        <end position="53"/>
    </location>
</feature>
<keyword evidence="3" id="KW-1185">Reference proteome</keyword>
<protein>
    <submittedName>
        <fullName evidence="2">Uncharacterized protein</fullName>
    </submittedName>
</protein>
<dbReference type="KEGG" id="vg:54991441"/>
<sequence length="62" mass="7011">MARFLIGFVVVCLFGLVAFKFPSQAFMFIICIPMALCIFFISSLIGDAVVWAYSSLLRKLRK</sequence>
<keyword evidence="1" id="KW-0812">Transmembrane</keyword>
<keyword evidence="1" id="KW-1133">Transmembrane helix</keyword>
<name>A0A2S1GSI9_9CAUD</name>
<accession>A0A2S1GSI9</accession>
<dbReference type="EMBL" id="MH059632">
    <property type="protein sequence ID" value="AWD92365.1"/>
    <property type="molecule type" value="Genomic_DNA"/>
</dbReference>
<evidence type="ECO:0000313" key="3">
    <source>
        <dbReference type="Proteomes" id="UP000246267"/>
    </source>
</evidence>
<reference evidence="2 3" key="1">
    <citation type="journal article" name="Viruses">
        <title>Unlocking the Potential of 46 New Bacteriophages for Biocontrol of Dickeya Solani.</title>
        <authorList>
            <person name="Carstens A.B."/>
            <person name="Djurhuus A.M."/>
            <person name="Kot W."/>
            <person name="Jacobs-Sera D."/>
            <person name="Hatfull G.F."/>
            <person name="Hansen L.H."/>
        </authorList>
    </citation>
    <scope>NUCLEOTIDE SEQUENCE [LARGE SCALE GENOMIC DNA]</scope>
</reference>
<keyword evidence="1" id="KW-0472">Membrane</keyword>
<organism evidence="2 3">
    <name type="scientific">Dickeya phage Dagda</name>
    <dbReference type="NCBI Taxonomy" id="2163630"/>
    <lineage>
        <taxon>Viruses</taxon>
        <taxon>Duplodnaviria</taxon>
        <taxon>Heunggongvirae</taxon>
        <taxon>Uroviricota</taxon>
        <taxon>Caudoviricetes</taxon>
        <taxon>Autographivirales</taxon>
        <taxon>Autotranscriptaviridae</taxon>
        <taxon>Studiervirinae</taxon>
        <taxon>Aarhusvirus</taxon>
        <taxon>Aarhusvirus dagda</taxon>
    </lineage>
</organism>